<dbReference type="InterPro" id="IPR001841">
    <property type="entry name" value="Znf_RING"/>
</dbReference>
<proteinExistence type="predicted"/>
<dbReference type="PROSITE" id="PS50082">
    <property type="entry name" value="WD_REPEATS_2"/>
    <property type="match status" value="1"/>
</dbReference>
<dbReference type="Gene3D" id="3.30.40.10">
    <property type="entry name" value="Zinc/RING finger domain, C3HC4 (zinc finger)"/>
    <property type="match status" value="2"/>
</dbReference>
<keyword evidence="11" id="KW-1185">Reference proteome</keyword>
<keyword evidence="4 6" id="KW-0863">Zinc-finger</keyword>
<evidence type="ECO:0000313" key="10">
    <source>
        <dbReference type="EMBL" id="EDO37089.1"/>
    </source>
</evidence>
<feature type="repeat" description="WD" evidence="7">
    <location>
        <begin position="429"/>
        <end position="468"/>
    </location>
</feature>
<dbReference type="HOGENOM" id="CLU_026971_0_0_1"/>
<dbReference type="STRING" id="45351.A7SGX8"/>
<evidence type="ECO:0000259" key="8">
    <source>
        <dbReference type="PROSITE" id="PS50089"/>
    </source>
</evidence>
<dbReference type="SUPFAM" id="SSF57850">
    <property type="entry name" value="RING/U-box"/>
    <property type="match status" value="1"/>
</dbReference>
<dbReference type="InParanoid" id="A7SGX8"/>
<dbReference type="eggNOG" id="KOG0297">
    <property type="taxonomic scope" value="Eukaryota"/>
</dbReference>
<dbReference type="GO" id="GO:0030515">
    <property type="term" value="F:snoRNA binding"/>
    <property type="evidence" value="ECO:0000318"/>
    <property type="project" value="GO_Central"/>
</dbReference>
<dbReference type="InterPro" id="IPR018957">
    <property type="entry name" value="Znf_C3HC4_RING-type"/>
</dbReference>
<dbReference type="Pfam" id="PF00097">
    <property type="entry name" value="zf-C3HC4"/>
    <property type="match status" value="1"/>
</dbReference>
<dbReference type="SMART" id="SM00320">
    <property type="entry name" value="WD40"/>
    <property type="match status" value="7"/>
</dbReference>
<dbReference type="CDD" id="cd00200">
    <property type="entry name" value="WD40"/>
    <property type="match status" value="1"/>
</dbReference>
<dbReference type="AlphaFoldDB" id="A7SGX8"/>
<dbReference type="InterPro" id="IPR019775">
    <property type="entry name" value="WD40_repeat_CS"/>
</dbReference>
<dbReference type="OMA" id="VWNMENV"/>
<dbReference type="SMART" id="SM00184">
    <property type="entry name" value="RING"/>
    <property type="match status" value="1"/>
</dbReference>
<dbReference type="Gene3D" id="2.130.10.10">
    <property type="entry name" value="YVTN repeat-like/Quinoprotein amine dehydrogenase"/>
    <property type="match status" value="2"/>
</dbReference>
<reference evidence="10 11" key="1">
    <citation type="journal article" date="2007" name="Science">
        <title>Sea anemone genome reveals ancestral eumetazoan gene repertoire and genomic organization.</title>
        <authorList>
            <person name="Putnam N.H."/>
            <person name="Srivastava M."/>
            <person name="Hellsten U."/>
            <person name="Dirks B."/>
            <person name="Chapman J."/>
            <person name="Salamov A."/>
            <person name="Terry A."/>
            <person name="Shapiro H."/>
            <person name="Lindquist E."/>
            <person name="Kapitonov V.V."/>
            <person name="Jurka J."/>
            <person name="Genikhovich G."/>
            <person name="Grigoriev I.V."/>
            <person name="Lucas S.M."/>
            <person name="Steele R.E."/>
            <person name="Finnerty J.R."/>
            <person name="Technau U."/>
            <person name="Martindale M.Q."/>
            <person name="Rokhsar D.S."/>
        </authorList>
    </citation>
    <scope>NUCLEOTIDE SEQUENCE [LARGE SCALE GENOMIC DNA]</scope>
    <source>
        <strain evidence="11">CH2 X CH6</strain>
    </source>
</reference>
<dbReference type="PANTHER" id="PTHR19848">
    <property type="entry name" value="WD40 REPEAT PROTEIN"/>
    <property type="match status" value="1"/>
</dbReference>
<sequence>MLPTKFVIQPSESLKCSHCRDLINDPVISTQCGHTFCRLCSAENNKCPIDKTALTSSDFVSNLAVKAQVEDLLIFCRHGLTRTDSEESFEIDDGGCPERITIGRRSEHEESCLYAVVPCPNSSNQCGTFRRRDLEEHLKVCNRYRCHFNGKGCDFVGTKDDIKRHYEICEYRNGDAKQKSMNQIEFDSLVHSNDELRSTVKVLSERVSWLEKNQDAMVTQVEQCNRGHRGAIWSLVSKGHRLFSGGSDGIKVWNMENVRMARCISSLDGHSSDIHTMCVGGGRLFSAGSDQTIIAWSLDTLKQHAKVEKAHDNIICAIVYNGRYVFTSSHSCIKVWEPSTLELVHTINGLHHWVRALALDEKREKLISGSHNVIHIWDTSGSFALRRKIDHTHGSVYSITVTKQFIIVGTYNQNIHVFDVNGLQHVKALTTHFGTVTGLVVSGRLLFSASYDTTVQVWNLDTMLPMQTLSRHEASVNCVVVHKDLLLSGSEDTEIKESRKLRTRDLRVVSSQSRPIFTRDLLVVSSQSRPIFTRDLRVVSSQSRPIFTRDLRVVSSQSRPIFTRDLRVVSSQSRPIFTRDLRVVSCQVCLHLSWSNCSSIALYSDRYARDIVNYAEAYVNEIG</sequence>
<keyword evidence="3" id="KW-0677">Repeat</keyword>
<feature type="domain" description="TRAF-type" evidence="9">
    <location>
        <begin position="108"/>
        <end position="153"/>
    </location>
</feature>
<evidence type="ECO:0000256" key="2">
    <source>
        <dbReference type="ARBA" id="ARBA00022723"/>
    </source>
</evidence>
<dbReference type="PANTHER" id="PTHR19848:SF6">
    <property type="entry name" value="E3 UBIQUITIN-PROTEIN LIGASE TRAF7"/>
    <property type="match status" value="1"/>
</dbReference>
<dbReference type="InterPro" id="IPR036322">
    <property type="entry name" value="WD40_repeat_dom_sf"/>
</dbReference>
<dbReference type="PROSITE" id="PS00678">
    <property type="entry name" value="WD_REPEATS_1"/>
    <property type="match status" value="1"/>
</dbReference>
<evidence type="ECO:0000259" key="9">
    <source>
        <dbReference type="PROSITE" id="PS50145"/>
    </source>
</evidence>
<feature type="zinc finger region" description="TRAF-type" evidence="6">
    <location>
        <begin position="108"/>
        <end position="153"/>
    </location>
</feature>
<dbReference type="PROSITE" id="PS50145">
    <property type="entry name" value="ZF_TRAF"/>
    <property type="match status" value="1"/>
</dbReference>
<dbReference type="PhylomeDB" id="A7SGX8"/>
<dbReference type="GO" id="GO:0008270">
    <property type="term" value="F:zinc ion binding"/>
    <property type="evidence" value="ECO:0007669"/>
    <property type="project" value="UniProtKB-KW"/>
</dbReference>
<evidence type="ECO:0000256" key="5">
    <source>
        <dbReference type="ARBA" id="ARBA00022833"/>
    </source>
</evidence>
<keyword evidence="1 7" id="KW-0853">WD repeat</keyword>
<dbReference type="EMBL" id="DS469655">
    <property type="protein sequence ID" value="EDO37089.1"/>
    <property type="molecule type" value="Genomic_DNA"/>
</dbReference>
<organism evidence="10 11">
    <name type="scientific">Nematostella vectensis</name>
    <name type="common">Starlet sea anemone</name>
    <dbReference type="NCBI Taxonomy" id="45351"/>
    <lineage>
        <taxon>Eukaryota</taxon>
        <taxon>Metazoa</taxon>
        <taxon>Cnidaria</taxon>
        <taxon>Anthozoa</taxon>
        <taxon>Hexacorallia</taxon>
        <taxon>Actiniaria</taxon>
        <taxon>Edwardsiidae</taxon>
        <taxon>Nematostella</taxon>
    </lineage>
</organism>
<feature type="domain" description="RING-type" evidence="8">
    <location>
        <begin position="16"/>
        <end position="51"/>
    </location>
</feature>
<evidence type="ECO:0000256" key="1">
    <source>
        <dbReference type="ARBA" id="ARBA00022574"/>
    </source>
</evidence>
<dbReference type="InterPro" id="IPR013083">
    <property type="entry name" value="Znf_RING/FYVE/PHD"/>
</dbReference>
<dbReference type="PROSITE" id="PS50089">
    <property type="entry name" value="ZF_RING_2"/>
    <property type="match status" value="1"/>
</dbReference>
<evidence type="ECO:0000256" key="7">
    <source>
        <dbReference type="PROSITE-ProRule" id="PRU00221"/>
    </source>
</evidence>
<evidence type="ECO:0000313" key="11">
    <source>
        <dbReference type="Proteomes" id="UP000001593"/>
    </source>
</evidence>
<protein>
    <submittedName>
        <fullName evidence="10">Uncharacterized protein</fullName>
    </submittedName>
</protein>
<dbReference type="InterPro" id="IPR001680">
    <property type="entry name" value="WD40_rpt"/>
</dbReference>
<accession>A7SGX8</accession>
<evidence type="ECO:0000256" key="4">
    <source>
        <dbReference type="ARBA" id="ARBA00022771"/>
    </source>
</evidence>
<dbReference type="InterPro" id="IPR015943">
    <property type="entry name" value="WD40/YVTN_repeat-like_dom_sf"/>
</dbReference>
<dbReference type="SUPFAM" id="SSF49599">
    <property type="entry name" value="TRAF domain-like"/>
    <property type="match status" value="1"/>
</dbReference>
<dbReference type="Pfam" id="PF00400">
    <property type="entry name" value="WD40"/>
    <property type="match status" value="4"/>
</dbReference>
<dbReference type="InterPro" id="IPR001293">
    <property type="entry name" value="Znf_TRAF"/>
</dbReference>
<name>A7SGX8_NEMVE</name>
<gene>
    <name evidence="10" type="ORF">NEMVEDRAFT_v1g245210</name>
</gene>
<dbReference type="GO" id="GO:0032040">
    <property type="term" value="C:small-subunit processome"/>
    <property type="evidence" value="ECO:0000318"/>
    <property type="project" value="GO_Central"/>
</dbReference>
<dbReference type="SUPFAM" id="SSF50978">
    <property type="entry name" value="WD40 repeat-like"/>
    <property type="match status" value="2"/>
</dbReference>
<dbReference type="eggNOG" id="KOG0274">
    <property type="taxonomic scope" value="Eukaryota"/>
</dbReference>
<evidence type="ECO:0000256" key="3">
    <source>
        <dbReference type="ARBA" id="ARBA00022737"/>
    </source>
</evidence>
<dbReference type="Proteomes" id="UP000001593">
    <property type="component" value="Unassembled WGS sequence"/>
</dbReference>
<keyword evidence="2 6" id="KW-0479">Metal-binding</keyword>
<evidence type="ECO:0000256" key="6">
    <source>
        <dbReference type="PROSITE-ProRule" id="PRU00207"/>
    </source>
</evidence>
<keyword evidence="5 6" id="KW-0862">Zinc</keyword>